<reference evidence="1" key="2">
    <citation type="submission" date="2025-08" db="UniProtKB">
        <authorList>
            <consortium name="Ensembl"/>
        </authorList>
    </citation>
    <scope>IDENTIFICATION</scope>
</reference>
<dbReference type="Proteomes" id="UP000314982">
    <property type="component" value="Unassembled WGS sequence"/>
</dbReference>
<reference evidence="1" key="3">
    <citation type="submission" date="2025-09" db="UniProtKB">
        <authorList>
            <consortium name="Ensembl"/>
        </authorList>
    </citation>
    <scope>IDENTIFICATION</scope>
</reference>
<dbReference type="Ensembl" id="ENSHHUT00000066432.1">
    <property type="protein sequence ID" value="ENSHHUP00000064258.1"/>
    <property type="gene ID" value="ENSHHUG00000037925.1"/>
</dbReference>
<reference evidence="2" key="1">
    <citation type="submission" date="2018-06" db="EMBL/GenBank/DDBJ databases">
        <title>Genome assembly of Danube salmon.</title>
        <authorList>
            <person name="Macqueen D.J."/>
            <person name="Gundappa M.K."/>
        </authorList>
    </citation>
    <scope>NUCLEOTIDE SEQUENCE [LARGE SCALE GENOMIC DNA]</scope>
</reference>
<dbReference type="AlphaFoldDB" id="A0A4W5PPX5"/>
<organism evidence="1 2">
    <name type="scientific">Hucho hucho</name>
    <name type="common">huchen</name>
    <dbReference type="NCBI Taxonomy" id="62062"/>
    <lineage>
        <taxon>Eukaryota</taxon>
        <taxon>Metazoa</taxon>
        <taxon>Chordata</taxon>
        <taxon>Craniata</taxon>
        <taxon>Vertebrata</taxon>
        <taxon>Euteleostomi</taxon>
        <taxon>Actinopterygii</taxon>
        <taxon>Neopterygii</taxon>
        <taxon>Teleostei</taxon>
        <taxon>Protacanthopterygii</taxon>
        <taxon>Salmoniformes</taxon>
        <taxon>Salmonidae</taxon>
        <taxon>Salmoninae</taxon>
        <taxon>Hucho</taxon>
    </lineage>
</organism>
<evidence type="ECO:0000313" key="1">
    <source>
        <dbReference type="Ensembl" id="ENSHHUP00000064258.1"/>
    </source>
</evidence>
<proteinExistence type="predicted"/>
<accession>A0A4W5PPX5</accession>
<name>A0A4W5PPX5_9TELE</name>
<keyword evidence="2" id="KW-1185">Reference proteome</keyword>
<evidence type="ECO:0000313" key="2">
    <source>
        <dbReference type="Proteomes" id="UP000314982"/>
    </source>
</evidence>
<sequence length="133" mass="14473">MSEHNHLSGVHLEVPTAHGCDNHFHELLPGCLDFRSESGSELCGNDNYKGGRYVAHVLHSFIQSSTHDLAVSSNFGVAHDCCGSGHISERAEITLSPGVDDQDSVIARTPKYCSPPTGDGAYDWLWQRLVLAK</sequence>
<protein>
    <submittedName>
        <fullName evidence="1">Uncharacterized protein</fullName>
    </submittedName>
</protein>